<comment type="pathway">
    <text evidence="2 8">Protein modification; protein glycosylation.</text>
</comment>
<evidence type="ECO:0000313" key="11">
    <source>
        <dbReference type="Proteomes" id="UP001311799"/>
    </source>
</evidence>
<evidence type="ECO:0000256" key="5">
    <source>
        <dbReference type="ARBA" id="ARBA00022824"/>
    </source>
</evidence>
<gene>
    <name evidence="10" type="ORF">RS030_2296</name>
</gene>
<dbReference type="InterPro" id="IPR003038">
    <property type="entry name" value="DAD/Ost2"/>
</dbReference>
<protein>
    <recommendedName>
        <fullName evidence="8">Dolichyl-diphosphooligosaccharide--protein glycosyltransferase subunit OST2</fullName>
        <shortName evidence="8">Oligosaccharyl transferase subunit OST2</shortName>
    </recommendedName>
</protein>
<dbReference type="EMBL" id="JAWDEY010000022">
    <property type="protein sequence ID" value="KAK6588832.1"/>
    <property type="molecule type" value="Genomic_DNA"/>
</dbReference>
<keyword evidence="4 8" id="KW-0812">Transmembrane</keyword>
<evidence type="ECO:0000256" key="6">
    <source>
        <dbReference type="ARBA" id="ARBA00022989"/>
    </source>
</evidence>
<evidence type="ECO:0000256" key="2">
    <source>
        <dbReference type="ARBA" id="ARBA00004922"/>
    </source>
</evidence>
<keyword evidence="6 8" id="KW-1133">Transmembrane helix</keyword>
<comment type="subunit">
    <text evidence="8">Component of the oligosaccharyltransferase (OST) complex.</text>
</comment>
<dbReference type="AlphaFoldDB" id="A0AAV9XVX7"/>
<feature type="transmembrane region" description="Helical" evidence="8">
    <location>
        <begin position="50"/>
        <end position="72"/>
    </location>
</feature>
<evidence type="ECO:0000256" key="4">
    <source>
        <dbReference type="ARBA" id="ARBA00022692"/>
    </source>
</evidence>
<comment type="subcellular location">
    <subcellularLocation>
        <location evidence="1 8">Endoplasmic reticulum membrane</location>
        <topology evidence="1 8">Multi-pass membrane protein</topology>
    </subcellularLocation>
</comment>
<comment type="caution">
    <text evidence="10">The sequence shown here is derived from an EMBL/GenBank/DDBJ whole genome shotgun (WGS) entry which is preliminary data.</text>
</comment>
<dbReference type="GO" id="GO:0006487">
    <property type="term" value="P:protein N-linked glycosylation"/>
    <property type="evidence" value="ECO:0007669"/>
    <property type="project" value="TreeGrafter"/>
</dbReference>
<evidence type="ECO:0000256" key="7">
    <source>
        <dbReference type="ARBA" id="ARBA00023136"/>
    </source>
</evidence>
<feature type="region of interest" description="Disordered" evidence="9">
    <location>
        <begin position="1"/>
        <end position="22"/>
    </location>
</feature>
<reference evidence="10 11" key="1">
    <citation type="submission" date="2023-10" db="EMBL/GenBank/DDBJ databases">
        <title>Comparative genomics analysis reveals potential genetic determinants of host preference in Cryptosporidium xiaoi.</title>
        <authorList>
            <person name="Xiao L."/>
            <person name="Li J."/>
        </authorList>
    </citation>
    <scope>NUCLEOTIDE SEQUENCE [LARGE SCALE GENOMIC DNA]</scope>
    <source>
        <strain evidence="10 11">52996</strain>
    </source>
</reference>
<dbReference type="Proteomes" id="UP001311799">
    <property type="component" value="Unassembled WGS sequence"/>
</dbReference>
<dbReference type="PANTHER" id="PTHR10705">
    <property type="entry name" value="DOLICHYL-DIPHOSPHOOLIGOSACCHARIDE--PROTEIN GLYCOSYLTRANSFERASE SUBUNIT DAD1"/>
    <property type="match status" value="1"/>
</dbReference>
<keyword evidence="11" id="KW-1185">Reference proteome</keyword>
<feature type="compositionally biased region" description="Polar residues" evidence="9">
    <location>
        <begin position="12"/>
        <end position="22"/>
    </location>
</feature>
<keyword evidence="7 8" id="KW-0472">Membrane</keyword>
<organism evidence="10 11">
    <name type="scientific">Cryptosporidium xiaoi</name>
    <dbReference type="NCBI Taxonomy" id="659607"/>
    <lineage>
        <taxon>Eukaryota</taxon>
        <taxon>Sar</taxon>
        <taxon>Alveolata</taxon>
        <taxon>Apicomplexa</taxon>
        <taxon>Conoidasida</taxon>
        <taxon>Coccidia</taxon>
        <taxon>Eucoccidiorida</taxon>
        <taxon>Eimeriorina</taxon>
        <taxon>Cryptosporidiidae</taxon>
        <taxon>Cryptosporidium</taxon>
    </lineage>
</organism>
<evidence type="ECO:0000256" key="8">
    <source>
        <dbReference type="RuleBase" id="RU361136"/>
    </source>
</evidence>
<feature type="transmembrane region" description="Helical" evidence="8">
    <location>
        <begin position="112"/>
        <end position="131"/>
    </location>
</feature>
<dbReference type="GO" id="GO:0008250">
    <property type="term" value="C:oligosaccharyltransferase complex"/>
    <property type="evidence" value="ECO:0007669"/>
    <property type="project" value="InterPro"/>
</dbReference>
<comment type="function">
    <text evidence="8">Subunit of the oligosaccharyl transferase (OST) complex that catalyzes the initial transfer of a defined glycan (Glc(3)Man(9)GlcNAc(2) in eukaryotes) from the lipid carrier dolichol-pyrophosphate to an asparagine residue within an Asn-X-Ser/Thr consensus motif in nascent polypeptide chains, the first step in protein N-glycosylation. N-glycosylation occurs cotranslationally and the complex associates with the Sec61 complex at the channel-forming translocon complex that mediates protein translocation across the endoplasmic reticulum (ER). All subunits are required for a maximal enzyme activity.</text>
</comment>
<name>A0AAV9XVX7_9CRYT</name>
<sequence length="132" mass="14803">MGKSNSKRLETKNNSVSGDNSKENLSSALREIKEKYLENVPENIRILDSFVFFLVLFAFIQVIYCIIVRTTYPLDSLIGGIFSSIGTALLVSVLRIQLTYPSFFSYVSQKTAFTDFLICCTVFFIGCASLLV</sequence>
<comment type="similarity">
    <text evidence="3 8">Belongs to the DAD/OST2 family.</text>
</comment>
<feature type="transmembrane region" description="Helical" evidence="8">
    <location>
        <begin position="78"/>
        <end position="100"/>
    </location>
</feature>
<dbReference type="Pfam" id="PF02109">
    <property type="entry name" value="DAD"/>
    <property type="match status" value="1"/>
</dbReference>
<evidence type="ECO:0000256" key="3">
    <source>
        <dbReference type="ARBA" id="ARBA00009386"/>
    </source>
</evidence>
<dbReference type="PANTHER" id="PTHR10705:SF0">
    <property type="entry name" value="DOLICHYL-DIPHOSPHOOLIGOSACCHARIDE--PROTEIN GLYCOSYLTRANSFERASE SUBUNIT DAD1"/>
    <property type="match status" value="1"/>
</dbReference>
<evidence type="ECO:0000256" key="1">
    <source>
        <dbReference type="ARBA" id="ARBA00004477"/>
    </source>
</evidence>
<evidence type="ECO:0000313" key="10">
    <source>
        <dbReference type="EMBL" id="KAK6588832.1"/>
    </source>
</evidence>
<accession>A0AAV9XVX7</accession>
<proteinExistence type="inferred from homology"/>
<evidence type="ECO:0000256" key="9">
    <source>
        <dbReference type="SAM" id="MobiDB-lite"/>
    </source>
</evidence>
<keyword evidence="5 8" id="KW-0256">Endoplasmic reticulum</keyword>